<dbReference type="GO" id="GO:0006869">
    <property type="term" value="P:lipid transport"/>
    <property type="evidence" value="ECO:0007669"/>
    <property type="project" value="UniProtKB-KW"/>
</dbReference>
<dbReference type="FunFam" id="2.30.29.30:FF:000256">
    <property type="entry name" value="Oxysterol-binding protein"/>
    <property type="match status" value="1"/>
</dbReference>
<dbReference type="PROSITE" id="PS50003">
    <property type="entry name" value="PH_DOMAIN"/>
    <property type="match status" value="1"/>
</dbReference>
<feature type="domain" description="PH" evidence="5">
    <location>
        <begin position="9"/>
        <end position="102"/>
    </location>
</feature>
<comment type="similarity">
    <text evidence="1">Belongs to the OSBP family.</text>
</comment>
<dbReference type="GO" id="GO:0005829">
    <property type="term" value="C:cytosol"/>
    <property type="evidence" value="ECO:0007669"/>
    <property type="project" value="TreeGrafter"/>
</dbReference>
<dbReference type="InterPro" id="IPR000648">
    <property type="entry name" value="Oxysterol-bd"/>
</dbReference>
<dbReference type="EMBL" id="GECU01014447">
    <property type="protein sequence ID" value="JAS93259.1"/>
    <property type="molecule type" value="Transcribed_RNA"/>
</dbReference>
<keyword evidence="4" id="KW-0446">Lipid-binding</keyword>
<dbReference type="Gene3D" id="2.30.29.30">
    <property type="entry name" value="Pleckstrin-homology domain (PH domain)/Phosphotyrosine-binding domain (PTB)"/>
    <property type="match status" value="1"/>
</dbReference>
<evidence type="ECO:0000256" key="2">
    <source>
        <dbReference type="ARBA" id="ARBA00022448"/>
    </source>
</evidence>
<dbReference type="GO" id="GO:0097038">
    <property type="term" value="C:perinuclear endoplasmic reticulum"/>
    <property type="evidence" value="ECO:0007669"/>
    <property type="project" value="TreeGrafter"/>
</dbReference>
<evidence type="ECO:0000256" key="3">
    <source>
        <dbReference type="ARBA" id="ARBA00023055"/>
    </source>
</evidence>
<dbReference type="InterPro" id="IPR011993">
    <property type="entry name" value="PH-like_dom_sf"/>
</dbReference>
<dbReference type="Pfam" id="PF00169">
    <property type="entry name" value="PH"/>
    <property type="match status" value="1"/>
</dbReference>
<dbReference type="PANTHER" id="PTHR10972:SF205">
    <property type="entry name" value="OXYSTEROL-BINDING PROTEIN 1"/>
    <property type="match status" value="1"/>
</dbReference>
<dbReference type="InterPro" id="IPR001849">
    <property type="entry name" value="PH_domain"/>
</dbReference>
<dbReference type="CDD" id="cd13284">
    <property type="entry name" value="PH_OSBP_ORP4"/>
    <property type="match status" value="1"/>
</dbReference>
<dbReference type="GO" id="GO:0032934">
    <property type="term" value="F:sterol binding"/>
    <property type="evidence" value="ECO:0007669"/>
    <property type="project" value="TreeGrafter"/>
</dbReference>
<evidence type="ECO:0000313" key="6">
    <source>
        <dbReference type="EMBL" id="JAS93259.1"/>
    </source>
</evidence>
<evidence type="ECO:0000256" key="4">
    <source>
        <dbReference type="ARBA" id="ARBA00023121"/>
    </source>
</evidence>
<dbReference type="PANTHER" id="PTHR10972">
    <property type="entry name" value="OXYSTEROL-BINDING PROTEIN-RELATED"/>
    <property type="match status" value="1"/>
</dbReference>
<evidence type="ECO:0000256" key="1">
    <source>
        <dbReference type="ARBA" id="ARBA00008842"/>
    </source>
</evidence>
<dbReference type="SMART" id="SM00233">
    <property type="entry name" value="PH"/>
    <property type="match status" value="1"/>
</dbReference>
<keyword evidence="3" id="KW-0445">Lipid transport</keyword>
<dbReference type="SUPFAM" id="SSF50729">
    <property type="entry name" value="PH domain-like"/>
    <property type="match status" value="1"/>
</dbReference>
<organism evidence="6">
    <name type="scientific">Homalodisca liturata</name>
    <dbReference type="NCBI Taxonomy" id="320908"/>
    <lineage>
        <taxon>Eukaryota</taxon>
        <taxon>Metazoa</taxon>
        <taxon>Ecdysozoa</taxon>
        <taxon>Arthropoda</taxon>
        <taxon>Hexapoda</taxon>
        <taxon>Insecta</taxon>
        <taxon>Pterygota</taxon>
        <taxon>Neoptera</taxon>
        <taxon>Paraneoptera</taxon>
        <taxon>Hemiptera</taxon>
        <taxon>Auchenorrhyncha</taxon>
        <taxon>Membracoidea</taxon>
        <taxon>Cicadellidae</taxon>
        <taxon>Cicadellinae</taxon>
        <taxon>Proconiini</taxon>
        <taxon>Homalodisca</taxon>
    </lineage>
</organism>
<dbReference type="GO" id="GO:0005886">
    <property type="term" value="C:plasma membrane"/>
    <property type="evidence" value="ECO:0007669"/>
    <property type="project" value="TreeGrafter"/>
</dbReference>
<keyword evidence="2" id="KW-0813">Transport</keyword>
<protein>
    <recommendedName>
        <fullName evidence="5">PH domain-containing protein</fullName>
    </recommendedName>
</protein>
<reference evidence="6" key="1">
    <citation type="submission" date="2015-11" db="EMBL/GenBank/DDBJ databases">
        <title>De novo transcriptome assembly of four potential Pierce s Disease insect vectors from Arizona vineyards.</title>
        <authorList>
            <person name="Tassone E.E."/>
        </authorList>
    </citation>
    <scope>NUCLEOTIDE SEQUENCE</scope>
</reference>
<sequence>MSDSKPRYDVEMKGWLMKWTNYIKGYQRRWFVLSNGLLSYYRNQAEMAHTCRGTISLHGALIHTVDSCTFVISNGGTQTFHIKAANEVERQRWVTALELAKAKAIRAMESEDEEDVEFDQAHKREMESTIKCLNSRLEDLQTYNELINKHGSALQRSLSDLESHDNAQDVTTKMKAINERATLFRISSNAMINVSDVFNRGCYV</sequence>
<accession>A0A1B6J245</accession>
<dbReference type="AlphaFoldDB" id="A0A1B6J245"/>
<proteinExistence type="inferred from homology"/>
<evidence type="ECO:0000259" key="5">
    <source>
        <dbReference type="PROSITE" id="PS50003"/>
    </source>
</evidence>
<gene>
    <name evidence="6" type="ORF">g.12963</name>
</gene>
<name>A0A1B6J245_9HEMI</name>